<accession>A0A0K1RYZ6</accession>
<evidence type="ECO:0000313" key="5">
    <source>
        <dbReference type="Proteomes" id="UP000068167"/>
    </source>
</evidence>
<dbReference type="Gene3D" id="3.40.50.150">
    <property type="entry name" value="Vaccinia Virus protein VP39"/>
    <property type="match status" value="2"/>
</dbReference>
<dbReference type="Proteomes" id="UP000068167">
    <property type="component" value="Chromosome"/>
</dbReference>
<proteinExistence type="predicted"/>
<keyword evidence="2" id="KW-0808">Transferase</keyword>
<dbReference type="EMBL" id="CP011339">
    <property type="protein sequence ID" value="AKV66941.1"/>
    <property type="molecule type" value="Genomic_DNA"/>
</dbReference>
<keyword evidence="5" id="KW-1185">Reference proteome</keyword>
<reference evidence="4 5" key="1">
    <citation type="journal article" date="2016" name="Stand. Genomic Sci.">
        <title>Complete genome sequence and genomic characterization of Microcystis panniformis FACHB 1757 by third-generation sequencing.</title>
        <authorList>
            <person name="Zhang J.Y."/>
            <person name="Guan R."/>
            <person name="Zhang H.J."/>
            <person name="Li H."/>
            <person name="Xiao P."/>
            <person name="Yu G.L."/>
            <person name="Du L."/>
            <person name="Cao D.M."/>
            <person name="Zhu B.C."/>
            <person name="Li R.H."/>
            <person name="Lu Z.H."/>
        </authorList>
    </citation>
    <scope>NUCLEOTIDE SEQUENCE [LARGE SCALE GENOMIC DNA]</scope>
    <source>
        <strain evidence="4 5">FACHB-1757</strain>
    </source>
</reference>
<dbReference type="GO" id="GO:0003677">
    <property type="term" value="F:DNA binding"/>
    <property type="evidence" value="ECO:0007669"/>
    <property type="project" value="InterPro"/>
</dbReference>
<dbReference type="InterPro" id="IPR002941">
    <property type="entry name" value="DNA_methylase_N4/N6"/>
</dbReference>
<evidence type="ECO:0000256" key="2">
    <source>
        <dbReference type="ARBA" id="ARBA00022679"/>
    </source>
</evidence>
<dbReference type="PATRIC" id="fig|1638788.3.peg.1813"/>
<evidence type="ECO:0000313" key="4">
    <source>
        <dbReference type="EMBL" id="AKV66941.1"/>
    </source>
</evidence>
<dbReference type="GO" id="GO:0032259">
    <property type="term" value="P:methylation"/>
    <property type="evidence" value="ECO:0007669"/>
    <property type="project" value="UniProtKB-KW"/>
</dbReference>
<dbReference type="AlphaFoldDB" id="A0A0K1RYZ6"/>
<gene>
    <name evidence="4" type="ORF">VL20_1804</name>
</gene>
<dbReference type="RefSeq" id="WP_052276096.1">
    <property type="nucleotide sequence ID" value="NZ_CP011339.1"/>
</dbReference>
<organism evidence="4 5">
    <name type="scientific">Microcystis panniformis FACHB-1757</name>
    <dbReference type="NCBI Taxonomy" id="1638788"/>
    <lineage>
        <taxon>Bacteria</taxon>
        <taxon>Bacillati</taxon>
        <taxon>Cyanobacteriota</taxon>
        <taxon>Cyanophyceae</taxon>
        <taxon>Oscillatoriophycideae</taxon>
        <taxon>Chroococcales</taxon>
        <taxon>Microcystaceae</taxon>
        <taxon>Microcystis</taxon>
    </lineage>
</organism>
<evidence type="ECO:0000259" key="3">
    <source>
        <dbReference type="Pfam" id="PF01555"/>
    </source>
</evidence>
<dbReference type="SUPFAM" id="SSF53335">
    <property type="entry name" value="S-adenosyl-L-methionine-dependent methyltransferases"/>
    <property type="match status" value="3"/>
</dbReference>
<dbReference type="InterPro" id="IPR029063">
    <property type="entry name" value="SAM-dependent_MTases_sf"/>
</dbReference>
<feature type="domain" description="DNA methylase N-4/N-6" evidence="3">
    <location>
        <begin position="35"/>
        <end position="96"/>
    </location>
</feature>
<evidence type="ECO:0000256" key="1">
    <source>
        <dbReference type="ARBA" id="ARBA00022603"/>
    </source>
</evidence>
<dbReference type="GO" id="GO:0008170">
    <property type="term" value="F:N-methyltransferase activity"/>
    <property type="evidence" value="ECO:0007669"/>
    <property type="project" value="InterPro"/>
</dbReference>
<sequence length="424" mass="49765">MPPYLELFDSNNLEEINRGTPRLVSFRDLVPEITSTSYLTHGIYYYPAKFIPQVVRFCLDNYTKNDDWIIDPFAGSGTVGLEAKLCQRNAVLTDLNYLLNHIIPIKITEHQEPLSYSELDKKILEVFANEDKFIPQWSNLNYWYPEDILAVLQKLWAGQKSLEPDLYSQIIQAVLVKVSKQFSYAEHTKPKLFQSKYKKSDIQELLQRNWQEELKRTIKEMSFETLTSVNQYITVTWRNYNQVLFYGGVDSATFEIEQNLELDCLISSPPYLQAQEYIRTAKLDLYWLGYTEKEVQKISKLEIPYRQATRLIETETLNQVRSSLEKENLHKILDSYFCHTINALENATRKLKQAGKACIFVGNPKVDGVEVETWRILGEYFQENGFIFDTVFEDRIKTRQLFKSRKNKNPDGMKSEYLLILEKR</sequence>
<dbReference type="Pfam" id="PF01555">
    <property type="entry name" value="N6_N4_Mtase"/>
    <property type="match status" value="1"/>
</dbReference>
<name>A0A0K1RYZ6_9CHRO</name>
<dbReference type="KEGG" id="mpk:VL20_1804"/>
<protein>
    <submittedName>
        <fullName evidence="4">Modification methylase</fullName>
    </submittedName>
</protein>
<keyword evidence="1 4" id="KW-0489">Methyltransferase</keyword>